<dbReference type="Proteomes" id="UP000545037">
    <property type="component" value="Unassembled WGS sequence"/>
</dbReference>
<name>A0A7W9CKY6_9CAUL</name>
<dbReference type="Pfam" id="PF16655">
    <property type="entry name" value="PhoD_N"/>
    <property type="match status" value="1"/>
</dbReference>
<dbReference type="InterPro" id="IPR029052">
    <property type="entry name" value="Metallo-depent_PP-like"/>
</dbReference>
<proteinExistence type="predicted"/>
<keyword evidence="4" id="KW-1185">Reference proteome</keyword>
<keyword evidence="3" id="KW-0378">Hydrolase</keyword>
<dbReference type="EC" id="3.1.3.1" evidence="3"/>
<protein>
    <submittedName>
        <fullName evidence="3">Alkaline phosphatase D</fullName>
        <ecNumber evidence="3">3.1.3.1</ecNumber>
    </submittedName>
</protein>
<comment type="caution">
    <text evidence="3">The sequence shown here is derived from an EMBL/GenBank/DDBJ whole genome shotgun (WGS) entry which is preliminary data.</text>
</comment>
<reference evidence="3 4" key="1">
    <citation type="submission" date="2020-08" db="EMBL/GenBank/DDBJ databases">
        <title>Genomic Encyclopedia of Type Strains, Phase IV (KMG-IV): sequencing the most valuable type-strain genomes for metagenomic binning, comparative biology and taxonomic classification.</title>
        <authorList>
            <person name="Goeker M."/>
        </authorList>
    </citation>
    <scope>NUCLEOTIDE SEQUENCE [LARGE SCALE GENOMIC DNA]</scope>
    <source>
        <strain evidence="3 4">DSM 4737</strain>
    </source>
</reference>
<dbReference type="Gene3D" id="2.60.40.380">
    <property type="entry name" value="Purple acid phosphatase-like, N-terminal"/>
    <property type="match status" value="1"/>
</dbReference>
<evidence type="ECO:0000259" key="1">
    <source>
        <dbReference type="Pfam" id="PF09423"/>
    </source>
</evidence>
<evidence type="ECO:0000313" key="4">
    <source>
        <dbReference type="Proteomes" id="UP000545037"/>
    </source>
</evidence>
<evidence type="ECO:0000259" key="2">
    <source>
        <dbReference type="Pfam" id="PF16655"/>
    </source>
</evidence>
<evidence type="ECO:0000313" key="3">
    <source>
        <dbReference type="EMBL" id="MBB5747504.1"/>
    </source>
</evidence>
<dbReference type="Gene3D" id="3.60.21.70">
    <property type="entry name" value="PhoD-like phosphatase"/>
    <property type="match status" value="1"/>
</dbReference>
<dbReference type="AlphaFoldDB" id="A0A7W9CKY6"/>
<dbReference type="InterPro" id="IPR038607">
    <property type="entry name" value="PhoD-like_sf"/>
</dbReference>
<feature type="domain" description="Phospholipase D N-terminal" evidence="2">
    <location>
        <begin position="37"/>
        <end position="130"/>
    </location>
</feature>
<dbReference type="Pfam" id="PF09423">
    <property type="entry name" value="PhoD"/>
    <property type="match status" value="1"/>
</dbReference>
<dbReference type="CDD" id="cd07389">
    <property type="entry name" value="MPP_PhoD"/>
    <property type="match status" value="1"/>
</dbReference>
<dbReference type="InterPro" id="IPR052900">
    <property type="entry name" value="Phospholipid_Metab_Enz"/>
</dbReference>
<dbReference type="InterPro" id="IPR006311">
    <property type="entry name" value="TAT_signal"/>
</dbReference>
<sequence length="567" mass="60916">MTIDRRSLLGWIGAGSAAATTTAAQTPSSAMPVSFQHGVASGDPNQTSAVFWTRVTPGGDGAADIEVELQVARDAAFSDIVRRTQGLRARAERDFTVKHDLDGQGLEPGTEYVYRFIAGGVTSPVGRVKTLPAGPTTDVVLAVASCQLHPGGLFNAYDAMAKLDRLDAVVHLGDYIYEYGASATDYGMATATRLNRIPQPPHEIVSLADYRLRHAQYKSDPDLQAAHARAPFICVWDDHEITNDAFITGAENHSSETEGDYSVRKATALKAYYEWMPIREPRAGLTLEHINRSFDFGDLASLHMVETRLLSRGEQLDYEKDLTVSTVEGQPRPDVAAFEVKRNDASRDLLGAGQLEWLKSALTASKASGKTWQILGNQVVMARVAGPDLAKAATPEQVAGFLGQLPDAYRPRVQAALQLFTLGVPFNLDAWDGYPAGRERLYAACAEAGVQPIVLAGDSHAFWVNELKDAAGARRGAEFGTSSISSPSIGDLFGPLPLGELLAQTNPEVVFCDQKAKGFIVLTITPDAVRGQLQSVSTILSKPYDLATVKTFAVTRGADGISAPTEV</sequence>
<dbReference type="InterPro" id="IPR032093">
    <property type="entry name" value="PhoD_N"/>
</dbReference>
<dbReference type="EMBL" id="JACHOR010000006">
    <property type="protein sequence ID" value="MBB5747504.1"/>
    <property type="molecule type" value="Genomic_DNA"/>
</dbReference>
<dbReference type="PANTHER" id="PTHR43606:SF2">
    <property type="entry name" value="ALKALINE PHOSPHATASE FAMILY PROTEIN (AFU_ORTHOLOGUE AFUA_5G03860)"/>
    <property type="match status" value="1"/>
</dbReference>
<dbReference type="PROSITE" id="PS51318">
    <property type="entry name" value="TAT"/>
    <property type="match status" value="1"/>
</dbReference>
<organism evidence="3 4">
    <name type="scientific">Brevundimonas variabilis</name>
    <dbReference type="NCBI Taxonomy" id="74312"/>
    <lineage>
        <taxon>Bacteria</taxon>
        <taxon>Pseudomonadati</taxon>
        <taxon>Pseudomonadota</taxon>
        <taxon>Alphaproteobacteria</taxon>
        <taxon>Caulobacterales</taxon>
        <taxon>Caulobacteraceae</taxon>
        <taxon>Brevundimonas</taxon>
    </lineage>
</organism>
<dbReference type="SUPFAM" id="SSF56300">
    <property type="entry name" value="Metallo-dependent phosphatases"/>
    <property type="match status" value="1"/>
</dbReference>
<dbReference type="GO" id="GO:0004035">
    <property type="term" value="F:alkaline phosphatase activity"/>
    <property type="evidence" value="ECO:0007669"/>
    <property type="project" value="UniProtKB-EC"/>
</dbReference>
<accession>A0A7W9CKY6</accession>
<dbReference type="PANTHER" id="PTHR43606">
    <property type="entry name" value="PHOSPHATASE, PUTATIVE (AFU_ORTHOLOGUE AFUA_6G08710)-RELATED"/>
    <property type="match status" value="1"/>
</dbReference>
<feature type="domain" description="PhoD-like phosphatase metallophosphatase" evidence="1">
    <location>
        <begin position="141"/>
        <end position="532"/>
    </location>
</feature>
<gene>
    <name evidence="3" type="ORF">GGR13_003132</name>
</gene>
<dbReference type="InterPro" id="IPR018946">
    <property type="entry name" value="PhoD-like_MPP"/>
</dbReference>
<dbReference type="RefSeq" id="WP_183214503.1">
    <property type="nucleotide sequence ID" value="NZ_JACHOR010000006.1"/>
</dbReference>